<dbReference type="EC" id="3.5.1.42" evidence="2"/>
<reference evidence="2 3" key="2">
    <citation type="submission" date="2020-08" db="EMBL/GenBank/DDBJ databases">
        <title>The Agave Microbiome: Exploring the role of microbial communities in plant adaptations to desert environments.</title>
        <authorList>
            <person name="Partida-Martinez L.P."/>
        </authorList>
    </citation>
    <scope>NUCLEOTIDE SEQUENCE [LARGE SCALE GENOMIC DNA]</scope>
    <source>
        <strain evidence="2 3">AT2.17</strain>
    </source>
</reference>
<dbReference type="InterPro" id="IPR036653">
    <property type="entry name" value="CinA-like_C"/>
</dbReference>
<dbReference type="InterPro" id="IPR008136">
    <property type="entry name" value="CinA_C"/>
</dbReference>
<protein>
    <submittedName>
        <fullName evidence="2">Nicotinamide-nucleotide amidase</fullName>
        <ecNumber evidence="2">3.5.1.42</ecNumber>
    </submittedName>
</protein>
<dbReference type="AlphaFoldDB" id="A0A7Y9H371"/>
<dbReference type="SUPFAM" id="SSF142433">
    <property type="entry name" value="CinA-like"/>
    <property type="match status" value="1"/>
</dbReference>
<dbReference type="NCBIfam" id="TIGR00199">
    <property type="entry name" value="PncC_domain"/>
    <property type="match status" value="1"/>
</dbReference>
<accession>A0A7Y9H371</accession>
<keyword evidence="2" id="KW-0378">Hydrolase</keyword>
<gene>
    <name evidence="2" type="ORF">F4692_001899</name>
</gene>
<comment type="caution">
    <text evidence="2">The sequence shown here is derived from an EMBL/GenBank/DDBJ whole genome shotgun (WGS) entry which is preliminary data.</text>
</comment>
<feature type="domain" description="CinA C-terminal" evidence="1">
    <location>
        <begin position="17"/>
        <end position="158"/>
    </location>
</feature>
<proteinExistence type="predicted"/>
<evidence type="ECO:0000313" key="2">
    <source>
        <dbReference type="EMBL" id="NYE36766.1"/>
    </source>
</evidence>
<name>A0A7Y9H371_9ACTN</name>
<sequence length="176" mass="17999">MAIPEPSEGHSDIEAVDRVADLARSRGVRIAVAESLTAGRISALLGRGEDAASWYRGAVVAYVEDVKFDVLGVDRGPVITASCARRMAVGVRRLLGADVAVGITGVGGPGPREDCPPGTVHLAVALPGRTRSTHVRLPGGPAEVVEAATRLALTELVAALESLPADPADPADPATT</sequence>
<evidence type="ECO:0000313" key="3">
    <source>
        <dbReference type="Proteomes" id="UP000549911"/>
    </source>
</evidence>
<dbReference type="Proteomes" id="UP000549911">
    <property type="component" value="Unassembled WGS sequence"/>
</dbReference>
<dbReference type="Pfam" id="PF02464">
    <property type="entry name" value="CinA"/>
    <property type="match status" value="1"/>
</dbReference>
<evidence type="ECO:0000259" key="1">
    <source>
        <dbReference type="Pfam" id="PF02464"/>
    </source>
</evidence>
<dbReference type="RefSeq" id="WP_179619406.1">
    <property type="nucleotide sequence ID" value="NZ_JACCBW010000002.1"/>
</dbReference>
<dbReference type="EMBL" id="JACCBW010000002">
    <property type="protein sequence ID" value="NYE36766.1"/>
    <property type="molecule type" value="Genomic_DNA"/>
</dbReference>
<reference evidence="2 3" key="1">
    <citation type="submission" date="2020-07" db="EMBL/GenBank/DDBJ databases">
        <authorList>
            <person name="Partida-Martinez L."/>
            <person name="Huntemann M."/>
            <person name="Clum A."/>
            <person name="Wang J."/>
            <person name="Palaniappan K."/>
            <person name="Ritter S."/>
            <person name="Chen I.-M."/>
            <person name="Stamatis D."/>
            <person name="Reddy T."/>
            <person name="O'Malley R."/>
            <person name="Daum C."/>
            <person name="Shapiro N."/>
            <person name="Ivanova N."/>
            <person name="Kyrpides N."/>
            <person name="Woyke T."/>
        </authorList>
    </citation>
    <scope>NUCLEOTIDE SEQUENCE [LARGE SCALE GENOMIC DNA]</scope>
    <source>
        <strain evidence="2 3">AT2.17</strain>
    </source>
</reference>
<dbReference type="GO" id="GO:0019159">
    <property type="term" value="F:nicotinamide-nucleotide amidase activity"/>
    <property type="evidence" value="ECO:0007669"/>
    <property type="project" value="UniProtKB-EC"/>
</dbReference>
<organism evidence="2 3">
    <name type="scientific">Nocardioides cavernae</name>
    <dbReference type="NCBI Taxonomy" id="1921566"/>
    <lineage>
        <taxon>Bacteria</taxon>
        <taxon>Bacillati</taxon>
        <taxon>Actinomycetota</taxon>
        <taxon>Actinomycetes</taxon>
        <taxon>Propionibacteriales</taxon>
        <taxon>Nocardioidaceae</taxon>
        <taxon>Nocardioides</taxon>
    </lineage>
</organism>
<keyword evidence="3" id="KW-1185">Reference proteome</keyword>
<dbReference type="Gene3D" id="3.90.950.20">
    <property type="entry name" value="CinA-like"/>
    <property type="match status" value="1"/>
</dbReference>